<comment type="caution">
    <text evidence="7">The sequence shown here is derived from an EMBL/GenBank/DDBJ whole genome shotgun (WGS) entry which is preliminary data.</text>
</comment>
<evidence type="ECO:0000256" key="5">
    <source>
        <dbReference type="ARBA" id="ARBA00023002"/>
    </source>
</evidence>
<evidence type="ECO:0000256" key="2">
    <source>
        <dbReference type="ARBA" id="ARBA00007581"/>
    </source>
</evidence>
<proteinExistence type="inferred from homology"/>
<evidence type="ECO:0000313" key="7">
    <source>
        <dbReference type="EMBL" id="TKY88529.1"/>
    </source>
</evidence>
<dbReference type="InterPro" id="IPR014436">
    <property type="entry name" value="Extradiol_dOase_DODA"/>
</dbReference>
<organism evidence="7 8">
    <name type="scientific">Sporisorium graminicola</name>
    <dbReference type="NCBI Taxonomy" id="280036"/>
    <lineage>
        <taxon>Eukaryota</taxon>
        <taxon>Fungi</taxon>
        <taxon>Dikarya</taxon>
        <taxon>Basidiomycota</taxon>
        <taxon>Ustilaginomycotina</taxon>
        <taxon>Ustilaginomycetes</taxon>
        <taxon>Ustilaginales</taxon>
        <taxon>Ustilaginaceae</taxon>
        <taxon>Sporisorium</taxon>
    </lineage>
</organism>
<reference evidence="7 8" key="1">
    <citation type="submission" date="2019-05" db="EMBL/GenBank/DDBJ databases">
        <title>Sporisorium graminicola CBS 10092 draft sequencing and annotation.</title>
        <authorList>
            <person name="Solano-Gonzalez S."/>
            <person name="Caddick M.X."/>
            <person name="Darby A."/>
        </authorList>
    </citation>
    <scope>NUCLEOTIDE SEQUENCE [LARGE SCALE GENOMIC DNA]</scope>
    <source>
        <strain evidence="7 8">CBS 10092</strain>
    </source>
</reference>
<dbReference type="GO" id="GO:0008270">
    <property type="term" value="F:zinc ion binding"/>
    <property type="evidence" value="ECO:0007669"/>
    <property type="project" value="InterPro"/>
</dbReference>
<keyword evidence="8" id="KW-1185">Reference proteome</keyword>
<protein>
    <recommendedName>
        <fullName evidence="6">Extradiol ring-cleavage dioxygenase class III enzyme subunit B domain-containing protein</fullName>
    </recommendedName>
</protein>
<evidence type="ECO:0000313" key="8">
    <source>
        <dbReference type="Proteomes" id="UP000306050"/>
    </source>
</evidence>
<keyword evidence="5" id="KW-0560">Oxidoreductase</keyword>
<feature type="domain" description="Extradiol ring-cleavage dioxygenase class III enzyme subunit B" evidence="6">
    <location>
        <begin position="9"/>
        <end position="296"/>
    </location>
</feature>
<dbReference type="GeneID" id="40725412"/>
<dbReference type="OrthoDB" id="7396853at2759"/>
<dbReference type="PIRSF" id="PIRSF006157">
    <property type="entry name" value="Doxgns_DODA"/>
    <property type="match status" value="1"/>
</dbReference>
<dbReference type="PANTHER" id="PTHR30096:SF0">
    <property type="entry name" value="4,5-DOPA DIOXYGENASE EXTRADIOL-LIKE PROTEIN"/>
    <property type="match status" value="1"/>
</dbReference>
<dbReference type="RefSeq" id="XP_029740514.1">
    <property type="nucleotide sequence ID" value="XM_029883116.1"/>
</dbReference>
<dbReference type="InterPro" id="IPR004183">
    <property type="entry name" value="Xdiol_dOase_suB"/>
</dbReference>
<accession>A0A4V6ETZ4</accession>
<evidence type="ECO:0000256" key="1">
    <source>
        <dbReference type="ARBA" id="ARBA00001947"/>
    </source>
</evidence>
<name>A0A4V6ETZ4_9BASI</name>
<dbReference type="PANTHER" id="PTHR30096">
    <property type="entry name" value="4,5-DOPA DIOXYGENASE EXTRADIOL-LIKE PROTEIN"/>
    <property type="match status" value="1"/>
</dbReference>
<dbReference type="KEGG" id="sgra:EX895_002517"/>
<dbReference type="Gene3D" id="3.40.830.10">
    <property type="entry name" value="LigB-like"/>
    <property type="match status" value="1"/>
</dbReference>
<dbReference type="AlphaFoldDB" id="A0A4V6ETZ4"/>
<dbReference type="GO" id="GO:0008198">
    <property type="term" value="F:ferrous iron binding"/>
    <property type="evidence" value="ECO:0007669"/>
    <property type="project" value="InterPro"/>
</dbReference>
<gene>
    <name evidence="7" type="ORF">EX895_002517</name>
</gene>
<comment type="similarity">
    <text evidence="2">Belongs to the DODA-type extradiol aromatic ring-opening dioxygenase family.</text>
</comment>
<evidence type="ECO:0000256" key="3">
    <source>
        <dbReference type="ARBA" id="ARBA00022723"/>
    </source>
</evidence>
<dbReference type="CDD" id="cd07363">
    <property type="entry name" value="45_DOPA_Dioxygenase"/>
    <property type="match status" value="1"/>
</dbReference>
<evidence type="ECO:0000256" key="4">
    <source>
        <dbReference type="ARBA" id="ARBA00022833"/>
    </source>
</evidence>
<dbReference type="Proteomes" id="UP000306050">
    <property type="component" value="Chromosome SGRAM_15"/>
</dbReference>
<keyword evidence="3" id="KW-0479">Metal-binding</keyword>
<dbReference type="GO" id="GO:0016702">
    <property type="term" value="F:oxidoreductase activity, acting on single donors with incorporation of molecular oxygen, incorporation of two atoms of oxygen"/>
    <property type="evidence" value="ECO:0007669"/>
    <property type="project" value="UniProtKB-ARBA"/>
</dbReference>
<evidence type="ECO:0000259" key="6">
    <source>
        <dbReference type="Pfam" id="PF02900"/>
    </source>
</evidence>
<dbReference type="Pfam" id="PF02900">
    <property type="entry name" value="LigB"/>
    <property type="match status" value="1"/>
</dbReference>
<keyword evidence="4" id="KW-0862">Zinc</keyword>
<comment type="cofactor">
    <cofactor evidence="1">
        <name>Zn(2+)</name>
        <dbReference type="ChEBI" id="CHEBI:29105"/>
    </cofactor>
</comment>
<dbReference type="SUPFAM" id="SSF53213">
    <property type="entry name" value="LigB-like"/>
    <property type="match status" value="1"/>
</dbReference>
<dbReference type="EMBL" id="SRRM01000008">
    <property type="protein sequence ID" value="TKY88529.1"/>
    <property type="molecule type" value="Genomic_DNA"/>
</dbReference>
<sequence>MVTNTKAPAYFISHGGPPTMFEHTHPAYQHWLEWGKEVRALHQQGVIRGLVFVSAHWQPEDLRQGVYVNVDEKNPMVYDFYGFPDHFYKQRVESSNPSSISSLVLGHLRSHGVPAHPTKRGIDHGVWCPLKVAFQKPFLEELTPEQRKTQQASIDTPSVLPPTLSLTQVTLPASDTSIDSLKLGASLRDLRDQGFAIVGGGMSVHNLRDLMKSFALAGGRGFGQPKPTSYSGSFLKALTEAMIVPPAERDEERWSKALKLDQRDDFLPAHPTPEHFLPALVAFGAAHADEQGVETFSCDEGPMGWNMYKWG</sequence>